<reference evidence="1" key="1">
    <citation type="journal article" date="2020" name="Nat. Commun.">
        <title>Large-scale genome sequencing of mycorrhizal fungi provides insights into the early evolution of symbiotic traits.</title>
        <authorList>
            <person name="Miyauchi S."/>
            <person name="Kiss E."/>
            <person name="Kuo A."/>
            <person name="Drula E."/>
            <person name="Kohler A."/>
            <person name="Sanchez-Garcia M."/>
            <person name="Morin E."/>
            <person name="Andreopoulos B."/>
            <person name="Barry K.W."/>
            <person name="Bonito G."/>
            <person name="Buee M."/>
            <person name="Carver A."/>
            <person name="Chen C."/>
            <person name="Cichocki N."/>
            <person name="Clum A."/>
            <person name="Culley D."/>
            <person name="Crous P.W."/>
            <person name="Fauchery L."/>
            <person name="Girlanda M."/>
            <person name="Hayes R.D."/>
            <person name="Keri Z."/>
            <person name="LaButti K."/>
            <person name="Lipzen A."/>
            <person name="Lombard V."/>
            <person name="Magnuson J."/>
            <person name="Maillard F."/>
            <person name="Murat C."/>
            <person name="Nolan M."/>
            <person name="Ohm R.A."/>
            <person name="Pangilinan J."/>
            <person name="Pereira M.F."/>
            <person name="Perotto S."/>
            <person name="Peter M."/>
            <person name="Pfister S."/>
            <person name="Riley R."/>
            <person name="Sitrit Y."/>
            <person name="Stielow J.B."/>
            <person name="Szollosi G."/>
            <person name="Zifcakova L."/>
            <person name="Stursova M."/>
            <person name="Spatafora J.W."/>
            <person name="Tedersoo L."/>
            <person name="Vaario L.M."/>
            <person name="Yamada A."/>
            <person name="Yan M."/>
            <person name="Wang P."/>
            <person name="Xu J."/>
            <person name="Bruns T."/>
            <person name="Baldrian P."/>
            <person name="Vilgalys R."/>
            <person name="Dunand C."/>
            <person name="Henrissat B."/>
            <person name="Grigoriev I.V."/>
            <person name="Hibbett D."/>
            <person name="Nagy L.G."/>
            <person name="Martin F.M."/>
        </authorList>
    </citation>
    <scope>NUCLEOTIDE SEQUENCE</scope>
    <source>
        <strain evidence="1">UH-Tt-Lm1</strain>
    </source>
</reference>
<gene>
    <name evidence="1" type="ORF">BJ322DRAFT_996733</name>
</gene>
<reference evidence="1" key="2">
    <citation type="submission" date="2020-11" db="EMBL/GenBank/DDBJ databases">
        <authorList>
            <consortium name="DOE Joint Genome Institute"/>
            <person name="Kuo A."/>
            <person name="Miyauchi S."/>
            <person name="Kiss E."/>
            <person name="Drula E."/>
            <person name="Kohler A."/>
            <person name="Sanchez-Garcia M."/>
            <person name="Andreopoulos B."/>
            <person name="Barry K.W."/>
            <person name="Bonito G."/>
            <person name="Buee M."/>
            <person name="Carver A."/>
            <person name="Chen C."/>
            <person name="Cichocki N."/>
            <person name="Clum A."/>
            <person name="Culley D."/>
            <person name="Crous P.W."/>
            <person name="Fauchery L."/>
            <person name="Girlanda M."/>
            <person name="Hayes R."/>
            <person name="Keri Z."/>
            <person name="Labutti K."/>
            <person name="Lipzen A."/>
            <person name="Lombard V."/>
            <person name="Magnuson J."/>
            <person name="Maillard F."/>
            <person name="Morin E."/>
            <person name="Murat C."/>
            <person name="Nolan M."/>
            <person name="Ohm R."/>
            <person name="Pangilinan J."/>
            <person name="Pereira M."/>
            <person name="Perotto S."/>
            <person name="Peter M."/>
            <person name="Riley R."/>
            <person name="Sitrit Y."/>
            <person name="Stielow B."/>
            <person name="Szollosi G."/>
            <person name="Zifcakova L."/>
            <person name="Stursova M."/>
            <person name="Spatafora J.W."/>
            <person name="Tedersoo L."/>
            <person name="Vaario L.-M."/>
            <person name="Yamada A."/>
            <person name="Yan M."/>
            <person name="Wang P."/>
            <person name="Xu J."/>
            <person name="Bruns T."/>
            <person name="Baldrian P."/>
            <person name="Vilgalys R."/>
            <person name="Henrissat B."/>
            <person name="Grigoriev I.V."/>
            <person name="Hibbett D."/>
            <person name="Nagy L.G."/>
            <person name="Martin F.M."/>
        </authorList>
    </citation>
    <scope>NUCLEOTIDE SEQUENCE</scope>
    <source>
        <strain evidence="1">UH-Tt-Lm1</strain>
    </source>
</reference>
<proteinExistence type="predicted"/>
<feature type="non-terminal residue" evidence="1">
    <location>
        <position position="1"/>
    </location>
</feature>
<protein>
    <submittedName>
        <fullName evidence="1">Uncharacterized protein</fullName>
    </submittedName>
</protein>
<sequence length="190" mass="21863">FTFGQAKMFMDKFNNNQYSEFHTSNIHYPFSGKAEWELTSFLLSSGLSMKKINDFLKLEMVSLILFSTTKALRGRIELLPEVPDWKVKDISIPSHPTHELMFLSYRDSLDCVEYLLGNPLFADTMDFCPIKFYQDSEKTIRVYTEWLTRNVAWETQSILPDGATLLGVILSSDKTNIHWGQGVKYPVGPC</sequence>
<dbReference type="OrthoDB" id="2688393at2759"/>
<dbReference type="EMBL" id="WIUZ02000001">
    <property type="protein sequence ID" value="KAF9791894.1"/>
    <property type="molecule type" value="Genomic_DNA"/>
</dbReference>
<accession>A0A9P6LBL1</accession>
<comment type="caution">
    <text evidence="1">The sequence shown here is derived from an EMBL/GenBank/DDBJ whole genome shotgun (WGS) entry which is preliminary data.</text>
</comment>
<evidence type="ECO:0000313" key="2">
    <source>
        <dbReference type="Proteomes" id="UP000736335"/>
    </source>
</evidence>
<dbReference type="InterPro" id="IPR041078">
    <property type="entry name" value="Plavaka"/>
</dbReference>
<keyword evidence="2" id="KW-1185">Reference proteome</keyword>
<name>A0A9P6LBL1_9AGAM</name>
<evidence type="ECO:0000313" key="1">
    <source>
        <dbReference type="EMBL" id="KAF9791894.1"/>
    </source>
</evidence>
<dbReference type="AlphaFoldDB" id="A0A9P6LBL1"/>
<dbReference type="Proteomes" id="UP000736335">
    <property type="component" value="Unassembled WGS sequence"/>
</dbReference>
<organism evidence="1 2">
    <name type="scientific">Thelephora terrestris</name>
    <dbReference type="NCBI Taxonomy" id="56493"/>
    <lineage>
        <taxon>Eukaryota</taxon>
        <taxon>Fungi</taxon>
        <taxon>Dikarya</taxon>
        <taxon>Basidiomycota</taxon>
        <taxon>Agaricomycotina</taxon>
        <taxon>Agaricomycetes</taxon>
        <taxon>Thelephorales</taxon>
        <taxon>Thelephoraceae</taxon>
        <taxon>Thelephora</taxon>
    </lineage>
</organism>
<dbReference type="Pfam" id="PF18759">
    <property type="entry name" value="Plavaka"/>
    <property type="match status" value="1"/>
</dbReference>